<proteinExistence type="predicted"/>
<organism evidence="2 3">
    <name type="scientific">Ficus carica</name>
    <name type="common">Common fig</name>
    <dbReference type="NCBI Taxonomy" id="3494"/>
    <lineage>
        <taxon>Eukaryota</taxon>
        <taxon>Viridiplantae</taxon>
        <taxon>Streptophyta</taxon>
        <taxon>Embryophyta</taxon>
        <taxon>Tracheophyta</taxon>
        <taxon>Spermatophyta</taxon>
        <taxon>Magnoliopsida</taxon>
        <taxon>eudicotyledons</taxon>
        <taxon>Gunneridae</taxon>
        <taxon>Pentapetalae</taxon>
        <taxon>rosids</taxon>
        <taxon>fabids</taxon>
        <taxon>Rosales</taxon>
        <taxon>Moraceae</taxon>
        <taxon>Ficeae</taxon>
        <taxon>Ficus</taxon>
    </lineage>
</organism>
<comment type="caution">
    <text evidence="2">The sequence shown here is derived from an EMBL/GenBank/DDBJ whole genome shotgun (WGS) entry which is preliminary data.</text>
</comment>
<dbReference type="InterPro" id="IPR045882">
    <property type="entry name" value="GPT1/2"/>
</dbReference>
<accession>A0AA88AEQ6</accession>
<protein>
    <submittedName>
        <fullName evidence="2">Uncharacterized protein</fullName>
    </submittedName>
</protein>
<name>A0AA88AEQ6_FICCA</name>
<sequence length="725" mass="78544">MPTLFSDREKLDGLQLIDTESPEDVKSTACIHKESDCKRPRPEPNYNVRNSLAWDSAFFTSSGVLELEELFGTANSRFTDNSVDIFEDEDEILLPSDSLEPRAKSRVEKCDLRKSLAWDNAFFTNAGVLDPEELSIVNRGFKNLGTHLPGIQEDVSRSNESTFSVDSGSSSLTSLEIDLFEDIREFSHKSTSELSLSAPSLKFQSAKGSNKLVPSSRTTVKDMPTSQRQNVSSHGAERSKRKVSVSAPLSKQLSAGSGKLNSPLFLKPPKASDRTRNTPTSLAKSAPLDASLVKMGNAKYASGQCLTVPKKPSPGNLDSISYCSTPSPKSSSFGFPTAAHESVSCSRSNSGSTFKTPLRCTIRKKAEQRSSHRSSYVLSTPTSSSCTSPDSSLDGWSSVSSSTSAIEKFNNSELHLNSNSREVSSERIASRESDLHQSFTGLGSQGRKLLNHHIKKTPLGTGSVPSTVSKNTKPSGLRMPSPKIGYFDEGNSSIATTDGSKRFPSGTQSAMLKVGSGIGNLMRPASRAKNGKPTISRTISGTPTQNGPESTLQIMDKNPAEIGEVQNASRNEPATRATIKICFPMALKVEKDLPQKNCKDCMETERGDMKGQDAAIQGTQSSSKAESQCAEGSMVSEFDTKHREIIVPRAKNRTPQEYKEHKHCPGKNVIIVDDSDKENIYSFKEQVDGLSSYLGTINLGSDVVIELKVNESPSDPPSTVLTLKI</sequence>
<dbReference type="PANTHER" id="PTHR33737:SF23">
    <property type="entry name" value="DUF3741 DOMAIN-CONTAINING PROTEIN"/>
    <property type="match status" value="1"/>
</dbReference>
<dbReference type="Proteomes" id="UP001187192">
    <property type="component" value="Unassembled WGS sequence"/>
</dbReference>
<feature type="region of interest" description="Disordered" evidence="1">
    <location>
        <begin position="520"/>
        <end position="549"/>
    </location>
</feature>
<evidence type="ECO:0000256" key="1">
    <source>
        <dbReference type="SAM" id="MobiDB-lite"/>
    </source>
</evidence>
<dbReference type="GO" id="GO:0008017">
    <property type="term" value="F:microtubule binding"/>
    <property type="evidence" value="ECO:0007669"/>
    <property type="project" value="InterPro"/>
</dbReference>
<feature type="compositionally biased region" description="Polar residues" evidence="1">
    <location>
        <begin position="463"/>
        <end position="474"/>
    </location>
</feature>
<dbReference type="EMBL" id="BTGU01000036">
    <property type="protein sequence ID" value="GMN51169.1"/>
    <property type="molecule type" value="Genomic_DNA"/>
</dbReference>
<feature type="region of interest" description="Disordered" evidence="1">
    <location>
        <begin position="363"/>
        <end position="392"/>
    </location>
</feature>
<dbReference type="AlphaFoldDB" id="A0AA88AEQ6"/>
<feature type="compositionally biased region" description="Polar residues" evidence="1">
    <location>
        <begin position="617"/>
        <end position="626"/>
    </location>
</feature>
<feature type="region of interest" description="Disordered" evidence="1">
    <location>
        <begin position="456"/>
        <end position="488"/>
    </location>
</feature>
<evidence type="ECO:0000313" key="2">
    <source>
        <dbReference type="EMBL" id="GMN51169.1"/>
    </source>
</evidence>
<dbReference type="PANTHER" id="PTHR33737">
    <property type="entry name" value="OS05G0121800 PROTEIN"/>
    <property type="match status" value="1"/>
</dbReference>
<gene>
    <name evidence="2" type="ORF">TIFTF001_020328</name>
</gene>
<evidence type="ECO:0000313" key="3">
    <source>
        <dbReference type="Proteomes" id="UP001187192"/>
    </source>
</evidence>
<feature type="region of interest" description="Disordered" evidence="1">
    <location>
        <begin position="207"/>
        <end position="285"/>
    </location>
</feature>
<keyword evidence="3" id="KW-1185">Reference proteome</keyword>
<feature type="compositionally biased region" description="Polar residues" evidence="1">
    <location>
        <begin position="207"/>
        <end position="233"/>
    </location>
</feature>
<feature type="compositionally biased region" description="Polar residues" evidence="1">
    <location>
        <begin position="533"/>
        <end position="549"/>
    </location>
</feature>
<reference evidence="2" key="1">
    <citation type="submission" date="2023-07" db="EMBL/GenBank/DDBJ databases">
        <title>draft genome sequence of fig (Ficus carica).</title>
        <authorList>
            <person name="Takahashi T."/>
            <person name="Nishimura K."/>
        </authorList>
    </citation>
    <scope>NUCLEOTIDE SEQUENCE</scope>
</reference>
<feature type="region of interest" description="Disordered" evidence="1">
    <location>
        <begin position="609"/>
        <end position="628"/>
    </location>
</feature>
<feature type="compositionally biased region" description="Low complexity" evidence="1">
    <location>
        <begin position="374"/>
        <end position="392"/>
    </location>
</feature>